<keyword evidence="2" id="KW-1185">Reference proteome</keyword>
<dbReference type="Gene3D" id="2.30.38.10">
    <property type="entry name" value="Luciferase, Domain 3"/>
    <property type="match status" value="1"/>
</dbReference>
<evidence type="ECO:0000313" key="1">
    <source>
        <dbReference type="EMBL" id="QEE18048.2"/>
    </source>
</evidence>
<name>A0A5B9DFI6_9ARCH</name>
<dbReference type="Proteomes" id="UP000321408">
    <property type="component" value="Chromosome"/>
</dbReference>
<dbReference type="AlphaFoldDB" id="A0A5B9DFI6"/>
<accession>A0A5B9DFI6</accession>
<proteinExistence type="predicted"/>
<dbReference type="KEGG" id="psyt:DSAG12_03886"/>
<evidence type="ECO:0000313" key="2">
    <source>
        <dbReference type="Proteomes" id="UP000321408"/>
    </source>
</evidence>
<reference evidence="1 2" key="2">
    <citation type="journal article" date="2024" name="Int. J. Syst. Evol. Microbiol.">
        <title>Promethearchaeum syntrophicum gen. nov., sp. nov., an anaerobic, obligately syntrophic archaeon, the first isolate of the lineage 'Asgard' archaea, and proposal of the new archaeal phylum Promethearchaeota phyl. nov. and kingdom Promethearchaeati regn. nov.</title>
        <authorList>
            <person name="Imachi H."/>
            <person name="Nobu M.K."/>
            <person name="Kato S."/>
            <person name="Takaki Y."/>
            <person name="Miyazaki M."/>
            <person name="Miyata M."/>
            <person name="Ogawara M."/>
            <person name="Saito Y."/>
            <person name="Sakai S."/>
            <person name="Tahara Y.O."/>
            <person name="Takano Y."/>
            <person name="Tasumi E."/>
            <person name="Uematsu K."/>
            <person name="Yoshimura T."/>
            <person name="Itoh T."/>
            <person name="Ohkuma M."/>
            <person name="Takai K."/>
        </authorList>
    </citation>
    <scope>NUCLEOTIDE SEQUENCE [LARGE SCALE GENOMIC DNA]</scope>
    <source>
        <strain evidence="1 2">MK-D1</strain>
    </source>
</reference>
<protein>
    <submittedName>
        <fullName evidence="1">Uncharacterized protein</fullName>
    </submittedName>
</protein>
<reference evidence="1 2" key="1">
    <citation type="journal article" date="2020" name="Nature">
        <title>Isolation of an archaeon at the prokaryote-eukaryote interface.</title>
        <authorList>
            <person name="Imachi H."/>
            <person name="Nobu M.K."/>
            <person name="Nakahara N."/>
            <person name="Morono Y."/>
            <person name="Ogawara M."/>
            <person name="Takaki Y."/>
            <person name="Takano Y."/>
            <person name="Uematsu K."/>
            <person name="Ikuta T."/>
            <person name="Ito M."/>
            <person name="Matsui Y."/>
            <person name="Miyazaki M."/>
            <person name="Murata K."/>
            <person name="Saito Y."/>
            <person name="Sakai S."/>
            <person name="Song C."/>
            <person name="Tasumi E."/>
            <person name="Yamanaka Y."/>
            <person name="Yamaguchi T."/>
            <person name="Kamagata Y."/>
            <person name="Tamaki H."/>
            <person name="Takai K."/>
        </authorList>
    </citation>
    <scope>NUCLEOTIDE SEQUENCE [LARGE SCALE GENOMIC DNA]</scope>
    <source>
        <strain evidence="1 2">MK-D1</strain>
    </source>
</reference>
<sequence>MGSKLSDGEIGYICFSGLQVSLGYMKDEKNTHLAISTNIFCYTAEFGFNNEGDLKQTIKELERELSLFKRLYFDLLEKTER</sequence>
<gene>
    <name evidence="1" type="ORF">DSAG12_03886</name>
</gene>
<dbReference type="SUPFAM" id="SSF56801">
    <property type="entry name" value="Acetyl-CoA synthetase-like"/>
    <property type="match status" value="1"/>
</dbReference>
<organism evidence="1 2">
    <name type="scientific">Promethearchaeum syntrophicum</name>
    <dbReference type="NCBI Taxonomy" id="2594042"/>
    <lineage>
        <taxon>Archaea</taxon>
        <taxon>Promethearchaeati</taxon>
        <taxon>Promethearchaeota</taxon>
        <taxon>Promethearchaeia</taxon>
        <taxon>Promethearchaeales</taxon>
        <taxon>Promethearchaeaceae</taxon>
        <taxon>Promethearchaeum</taxon>
    </lineage>
</organism>
<dbReference type="EMBL" id="CP042905">
    <property type="protein sequence ID" value="QEE18048.2"/>
    <property type="molecule type" value="Genomic_DNA"/>
</dbReference>